<dbReference type="Pfam" id="PF13489">
    <property type="entry name" value="Methyltransf_23"/>
    <property type="match status" value="1"/>
</dbReference>
<reference evidence="1 2" key="1">
    <citation type="submission" date="2023-05" db="EMBL/GenBank/DDBJ databases">
        <title>A 100% complete, gapless, phased diploid assembly of the Scenedesmus obliquus UTEX 3031 genome.</title>
        <authorList>
            <person name="Biondi T.C."/>
            <person name="Hanschen E.R."/>
            <person name="Kwon T."/>
            <person name="Eng W."/>
            <person name="Kruse C.P.S."/>
            <person name="Koehler S.I."/>
            <person name="Kunde Y."/>
            <person name="Gleasner C.D."/>
            <person name="You Mak K.T."/>
            <person name="Polle J."/>
            <person name="Hovde B.T."/>
            <person name="Starkenburg S.R."/>
        </authorList>
    </citation>
    <scope>NUCLEOTIDE SEQUENCE [LARGE SCALE GENOMIC DNA]</scope>
    <source>
        <strain evidence="1 2">DOE0152z</strain>
    </source>
</reference>
<organism evidence="1 2">
    <name type="scientific">Tetradesmus obliquus</name>
    <name type="common">Green alga</name>
    <name type="synonym">Acutodesmus obliquus</name>
    <dbReference type="NCBI Taxonomy" id="3088"/>
    <lineage>
        <taxon>Eukaryota</taxon>
        <taxon>Viridiplantae</taxon>
        <taxon>Chlorophyta</taxon>
        <taxon>core chlorophytes</taxon>
        <taxon>Chlorophyceae</taxon>
        <taxon>CS clade</taxon>
        <taxon>Sphaeropleales</taxon>
        <taxon>Scenedesmaceae</taxon>
        <taxon>Tetradesmus</taxon>
    </lineage>
</organism>
<sequence>MGRGGDAGPLKLKRTFSLESLSSVKDDLVVLRHLWFGSKKGDSHAQRLESFYSKQASKYDKFREKFLWGRRPMLAAAAARLRDRHDLIWVDMGGGTGENVAMMNEYLPLSHFKAVYIVDLCHSLCEQSRLKVEANGWKNVHVIEGDACEFVVPEGAADLITFSYSLSMIPPFHDAVDNAVGQLAQDGLLGVADFFVSGKYDTPMRQMHWGRRFFWRSIFDIDNIDIGPERRAYLETKLERQWEINSEGSIPWVPYLRAPFFVWLGRPWVDAGKQAHHEQKVEAPALFPPTFLYTQSWEDPEPDMKVMRICPEDTVLTLTSGGCNAMNLLLHGAGHVVSVDCNPAQSSLLELKQVAIQQLDYEDVWQMFGEGKHPHIERLFETRLAPFLSQKAFNFWQTRLWYFKQGLYYQGGMGKLCWVLQTLAMCCGLHFSAKRLANAPTLQEQRKQWDSLALVYFCKNGPQLLVWLFSKLLALLLFNRFVLWFGGGVPGKQYALIQQDGIPIEKYLARTVDGIAENSHLRKSNYFYYNCITGHFLRDNCPSYLRQAEFAKLQGGLINGLTIASGFFLDELRARKYTKVILMDHVDWLGDAYVQELPVILMDHVDWLGDAYVQELAATLAQQVLPGGIVIWRSASLSPPYAQAIADAGFAVTCLQRASDGYMDRVNMYSSFYMAVRKSKTA</sequence>
<dbReference type="Gene3D" id="3.40.50.150">
    <property type="entry name" value="Vaccinia Virus protein VP39"/>
    <property type="match status" value="1"/>
</dbReference>
<dbReference type="InterPro" id="IPR029063">
    <property type="entry name" value="SAM-dependent_MTases_sf"/>
</dbReference>
<dbReference type="Pfam" id="PF11899">
    <property type="entry name" value="DUF3419"/>
    <property type="match status" value="2"/>
</dbReference>
<dbReference type="PANTHER" id="PTHR47473:SF1">
    <property type="entry name" value="METHYLTRANSFERASE DOMAIN-CONTAINING PROTEIN"/>
    <property type="match status" value="1"/>
</dbReference>
<keyword evidence="2" id="KW-1185">Reference proteome</keyword>
<evidence type="ECO:0000313" key="2">
    <source>
        <dbReference type="Proteomes" id="UP001244341"/>
    </source>
</evidence>
<accession>A0ABY8UBL8</accession>
<dbReference type="InterPro" id="IPR021829">
    <property type="entry name" value="DUF3419"/>
</dbReference>
<name>A0ABY8UBL8_TETOB</name>
<dbReference type="Proteomes" id="UP001244341">
    <property type="component" value="Chromosome 10b"/>
</dbReference>
<protein>
    <recommendedName>
        <fullName evidence="3">Methyltransferase domain-containing protein</fullName>
    </recommendedName>
</protein>
<evidence type="ECO:0000313" key="1">
    <source>
        <dbReference type="EMBL" id="WIA18862.1"/>
    </source>
</evidence>
<gene>
    <name evidence="1" type="ORF">OEZ85_003537</name>
</gene>
<proteinExistence type="predicted"/>
<dbReference type="CDD" id="cd02440">
    <property type="entry name" value="AdoMet_MTases"/>
    <property type="match status" value="1"/>
</dbReference>
<dbReference type="PANTHER" id="PTHR47473">
    <property type="entry name" value="BTA1P"/>
    <property type="match status" value="1"/>
</dbReference>
<evidence type="ECO:0008006" key="3">
    <source>
        <dbReference type="Google" id="ProtNLM"/>
    </source>
</evidence>
<dbReference type="EMBL" id="CP126217">
    <property type="protein sequence ID" value="WIA18862.1"/>
    <property type="molecule type" value="Genomic_DNA"/>
</dbReference>
<dbReference type="SUPFAM" id="SSF53335">
    <property type="entry name" value="S-adenosyl-L-methionine-dependent methyltransferases"/>
    <property type="match status" value="1"/>
</dbReference>